<organism evidence="1">
    <name type="scientific">uncultured organism MedDCM-OCT-S12-C11</name>
    <dbReference type="NCBI Taxonomy" id="743664"/>
    <lineage>
        <taxon>unclassified sequences</taxon>
        <taxon>environmental samples</taxon>
    </lineage>
</organism>
<reference evidence="1" key="1">
    <citation type="journal article" date="2010" name="ISME J.">
        <title>Metagenome of the Mediterranean deep chlorophyll maximum studied by direct and fosmid library 454 pyrosequencing.</title>
        <authorList>
            <person name="Ghai R."/>
            <person name="Martin-Cuadrado A.B."/>
            <person name="Molto A.G."/>
            <person name="Heredia I.G."/>
            <person name="Cabrera R."/>
            <person name="Martin J."/>
            <person name="Verdu M."/>
            <person name="Deschamps P."/>
            <person name="Moreira D."/>
            <person name="Lopez-Garcia P."/>
            <person name="Mira A."/>
            <person name="Rodriguez-Valera F."/>
        </authorList>
    </citation>
    <scope>NUCLEOTIDE SEQUENCE</scope>
</reference>
<accession>D6PLK9</accession>
<proteinExistence type="predicted"/>
<dbReference type="EMBL" id="GU943151">
    <property type="protein sequence ID" value="ADD96610.1"/>
    <property type="molecule type" value="Genomic_DNA"/>
</dbReference>
<sequence>MDEKETVLGQGKKTLDQIQETCVLSLMTEKRKVGPPKGSQNRIKVAGKPASSFLNMRCRPDQKDAWMKAAKGDGKSLTDWVSDTLDDACK</sequence>
<name>D6PLK9_9ZZZZ</name>
<evidence type="ECO:0000313" key="1">
    <source>
        <dbReference type="EMBL" id="ADD96610.1"/>
    </source>
</evidence>
<dbReference type="AlphaFoldDB" id="D6PLK9"/>
<protein>
    <submittedName>
        <fullName evidence="1">Uncharacterized protein</fullName>
    </submittedName>
</protein>